<dbReference type="GO" id="GO:0008017">
    <property type="term" value="F:microtubule binding"/>
    <property type="evidence" value="ECO:0007669"/>
    <property type="project" value="TreeGrafter"/>
</dbReference>
<feature type="compositionally biased region" description="Basic residues" evidence="1">
    <location>
        <begin position="1"/>
        <end position="10"/>
    </location>
</feature>
<organism evidence="2 3">
    <name type="scientific">Hucho hucho</name>
    <name type="common">huchen</name>
    <dbReference type="NCBI Taxonomy" id="62062"/>
    <lineage>
        <taxon>Eukaryota</taxon>
        <taxon>Metazoa</taxon>
        <taxon>Chordata</taxon>
        <taxon>Craniata</taxon>
        <taxon>Vertebrata</taxon>
        <taxon>Euteleostomi</taxon>
        <taxon>Actinopterygii</taxon>
        <taxon>Neopterygii</taxon>
        <taxon>Teleostei</taxon>
        <taxon>Protacanthopterygii</taxon>
        <taxon>Salmoniformes</taxon>
        <taxon>Salmonidae</taxon>
        <taxon>Salmoninae</taxon>
        <taxon>Hucho</taxon>
    </lineage>
</organism>
<evidence type="ECO:0000313" key="2">
    <source>
        <dbReference type="Ensembl" id="ENSHHUP00000069681.1"/>
    </source>
</evidence>
<evidence type="ECO:0000313" key="3">
    <source>
        <dbReference type="Proteomes" id="UP000314982"/>
    </source>
</evidence>
<reference evidence="2" key="3">
    <citation type="submission" date="2025-09" db="UniProtKB">
        <authorList>
            <consortium name="Ensembl"/>
        </authorList>
    </citation>
    <scope>IDENTIFICATION</scope>
</reference>
<dbReference type="GO" id="GO:0060271">
    <property type="term" value="P:cilium assembly"/>
    <property type="evidence" value="ECO:0007669"/>
    <property type="project" value="TreeGrafter"/>
</dbReference>
<dbReference type="Proteomes" id="UP000314982">
    <property type="component" value="Unassembled WGS sequence"/>
</dbReference>
<sequence>MRVQRKRAERRKAVPITHTVPVKNDTPMVASNHTKPKAKGSTDHNTKALAKGSTDHNTKALAKGSTDHNTKALAKVSSDKGHGQIATDRPPKSTVKDSLVCLTNEQLQQILSTINNSTISSQDQDVHSHAIGSLLNKPDDEIEDVPLPWVICGQPSGLFSSLGEREMDKEALEAKRTQWRKELEKREKCYKLICILMREINVSCS</sequence>
<dbReference type="GO" id="GO:0005929">
    <property type="term" value="C:cilium"/>
    <property type="evidence" value="ECO:0007669"/>
    <property type="project" value="TreeGrafter"/>
</dbReference>
<protein>
    <submittedName>
        <fullName evidence="2">Coiled-coil domain containing 66</fullName>
    </submittedName>
</protein>
<dbReference type="GeneTree" id="ENSGT00390000012411"/>
<keyword evidence="3" id="KW-1185">Reference proteome</keyword>
<accession>A0A4W5PXN8</accession>
<evidence type="ECO:0000256" key="1">
    <source>
        <dbReference type="SAM" id="MobiDB-lite"/>
    </source>
</evidence>
<feature type="region of interest" description="Disordered" evidence="1">
    <location>
        <begin position="1"/>
        <end position="96"/>
    </location>
</feature>
<reference evidence="2" key="2">
    <citation type="submission" date="2025-08" db="UniProtKB">
        <authorList>
            <consortium name="Ensembl"/>
        </authorList>
    </citation>
    <scope>IDENTIFICATION</scope>
</reference>
<reference evidence="3" key="1">
    <citation type="submission" date="2018-06" db="EMBL/GenBank/DDBJ databases">
        <title>Genome assembly of Danube salmon.</title>
        <authorList>
            <person name="Macqueen D.J."/>
            <person name="Gundappa M.K."/>
        </authorList>
    </citation>
    <scope>NUCLEOTIDE SEQUENCE [LARGE SCALE GENOMIC DNA]</scope>
</reference>
<dbReference type="GO" id="GO:0005874">
    <property type="term" value="C:microtubule"/>
    <property type="evidence" value="ECO:0007669"/>
    <property type="project" value="TreeGrafter"/>
</dbReference>
<dbReference type="AlphaFoldDB" id="A0A4W5PXN8"/>
<dbReference type="Ensembl" id="ENSHHUT00000072005.1">
    <property type="protein sequence ID" value="ENSHHUP00000069681.1"/>
    <property type="gene ID" value="ENSHHUG00000041023.1"/>
</dbReference>
<proteinExistence type="predicted"/>
<name>A0A4W5PXN8_9TELE</name>